<dbReference type="InterPro" id="IPR005025">
    <property type="entry name" value="FMN_Rdtase-like_dom"/>
</dbReference>
<evidence type="ECO:0000256" key="2">
    <source>
        <dbReference type="ARBA" id="ARBA00022643"/>
    </source>
</evidence>
<protein>
    <submittedName>
        <fullName evidence="5">FMN reductase</fullName>
    </submittedName>
</protein>
<dbReference type="PANTHER" id="PTHR43408:SF2">
    <property type="entry name" value="FMN REDUCTASE (NADPH)"/>
    <property type="match status" value="1"/>
</dbReference>
<evidence type="ECO:0000259" key="4">
    <source>
        <dbReference type="Pfam" id="PF03358"/>
    </source>
</evidence>
<dbReference type="Pfam" id="PF03358">
    <property type="entry name" value="FMN_red"/>
    <property type="match status" value="1"/>
</dbReference>
<dbReference type="PANTHER" id="PTHR43408">
    <property type="entry name" value="FMN REDUCTASE (NADPH)"/>
    <property type="match status" value="1"/>
</dbReference>
<keyword evidence="3" id="KW-0560">Oxidoreductase</keyword>
<dbReference type="SUPFAM" id="SSF52218">
    <property type="entry name" value="Flavoproteins"/>
    <property type="match status" value="1"/>
</dbReference>
<comment type="caution">
    <text evidence="5">The sequence shown here is derived from an EMBL/GenBank/DDBJ whole genome shotgun (WGS) entry which is preliminary data.</text>
</comment>
<dbReference type="Gene3D" id="3.40.50.360">
    <property type="match status" value="1"/>
</dbReference>
<keyword evidence="1" id="KW-0285">Flavoprotein</keyword>
<sequence length="177" mass="18632">MKIAIVVGNPNPKSRTLQTAEAVADAVTGLWHGIETERVVIDLADHAEKLFAWEDPELTALNAEVAASDILIVASPTYKATYTGMLKAFLDRYGNNGLAGVVAIPVMTGAASLHALAVEAYLRPLLVELGASVPTRGLYMTMPKMDELTSIAAAWGADAAPALRAALSSSFSESRHG</sequence>
<dbReference type="RefSeq" id="WP_203835568.1">
    <property type="nucleotide sequence ID" value="NZ_BAAATV010000004.1"/>
</dbReference>
<evidence type="ECO:0000256" key="1">
    <source>
        <dbReference type="ARBA" id="ARBA00022630"/>
    </source>
</evidence>
<organism evidence="5 6">
    <name type="scientific">Winogradskya humida</name>
    <dbReference type="NCBI Taxonomy" id="113566"/>
    <lineage>
        <taxon>Bacteria</taxon>
        <taxon>Bacillati</taxon>
        <taxon>Actinomycetota</taxon>
        <taxon>Actinomycetes</taxon>
        <taxon>Micromonosporales</taxon>
        <taxon>Micromonosporaceae</taxon>
        <taxon>Winogradskya</taxon>
    </lineage>
</organism>
<evidence type="ECO:0000313" key="6">
    <source>
        <dbReference type="Proteomes" id="UP000603200"/>
    </source>
</evidence>
<evidence type="ECO:0000313" key="5">
    <source>
        <dbReference type="EMBL" id="GIE18303.1"/>
    </source>
</evidence>
<keyword evidence="6" id="KW-1185">Reference proteome</keyword>
<accession>A0ABQ3ZI84</accession>
<gene>
    <name evidence="5" type="ORF">Ahu01nite_014050</name>
</gene>
<reference evidence="5 6" key="1">
    <citation type="submission" date="2021-01" db="EMBL/GenBank/DDBJ databases">
        <title>Whole genome shotgun sequence of Actinoplanes humidus NBRC 14915.</title>
        <authorList>
            <person name="Komaki H."/>
            <person name="Tamura T."/>
        </authorList>
    </citation>
    <scope>NUCLEOTIDE SEQUENCE [LARGE SCALE GENOMIC DNA]</scope>
    <source>
        <strain evidence="5 6">NBRC 14915</strain>
    </source>
</reference>
<evidence type="ECO:0000256" key="3">
    <source>
        <dbReference type="ARBA" id="ARBA00023002"/>
    </source>
</evidence>
<feature type="domain" description="NADPH-dependent FMN reductase-like" evidence="4">
    <location>
        <begin position="1"/>
        <end position="139"/>
    </location>
</feature>
<proteinExistence type="predicted"/>
<dbReference type="InterPro" id="IPR051814">
    <property type="entry name" value="NAD(P)H-dep_FMN_reductase"/>
</dbReference>
<dbReference type="EMBL" id="BOMN01000017">
    <property type="protein sequence ID" value="GIE18303.1"/>
    <property type="molecule type" value="Genomic_DNA"/>
</dbReference>
<dbReference type="InterPro" id="IPR029039">
    <property type="entry name" value="Flavoprotein-like_sf"/>
</dbReference>
<name>A0ABQ3ZI84_9ACTN</name>
<keyword evidence="2" id="KW-0288">FMN</keyword>
<dbReference type="Proteomes" id="UP000603200">
    <property type="component" value="Unassembled WGS sequence"/>
</dbReference>